<dbReference type="PANTHER" id="PTHR47619:SF1">
    <property type="entry name" value="EXODEOXYRIBONUCLEASE WALJ"/>
    <property type="match status" value="1"/>
</dbReference>
<dbReference type="InterPro" id="IPR001279">
    <property type="entry name" value="Metallo-B-lactamas"/>
</dbReference>
<evidence type="ECO:0000313" key="3">
    <source>
        <dbReference type="Proteomes" id="UP000199611"/>
    </source>
</evidence>
<dbReference type="RefSeq" id="WP_093396007.1">
    <property type="nucleotide sequence ID" value="NZ_FOUU01000010.1"/>
</dbReference>
<dbReference type="AlphaFoldDB" id="A0A1I4VL31"/>
<dbReference type="InterPro" id="IPR052533">
    <property type="entry name" value="WalJ/YycJ-like"/>
</dbReference>
<feature type="domain" description="Metallo-beta-lactamase" evidence="1">
    <location>
        <begin position="14"/>
        <end position="203"/>
    </location>
</feature>
<proteinExistence type="predicted"/>
<organism evidence="2 3">
    <name type="scientific">Thermodesulforhabdus norvegica</name>
    <dbReference type="NCBI Taxonomy" id="39841"/>
    <lineage>
        <taxon>Bacteria</taxon>
        <taxon>Pseudomonadati</taxon>
        <taxon>Thermodesulfobacteriota</taxon>
        <taxon>Syntrophobacteria</taxon>
        <taxon>Syntrophobacterales</taxon>
        <taxon>Thermodesulforhabdaceae</taxon>
        <taxon>Thermodesulforhabdus</taxon>
    </lineage>
</organism>
<gene>
    <name evidence="2" type="ORF">SAMN05660836_02350</name>
</gene>
<dbReference type="Proteomes" id="UP000199611">
    <property type="component" value="Unassembled WGS sequence"/>
</dbReference>
<dbReference type="SUPFAM" id="SSF56281">
    <property type="entry name" value="Metallo-hydrolase/oxidoreductase"/>
    <property type="match status" value="1"/>
</dbReference>
<dbReference type="STRING" id="39841.SAMN05660836_02350"/>
<dbReference type="InterPro" id="IPR036866">
    <property type="entry name" value="RibonucZ/Hydroxyglut_hydro"/>
</dbReference>
<dbReference type="SMART" id="SM00849">
    <property type="entry name" value="Lactamase_B"/>
    <property type="match status" value="1"/>
</dbReference>
<evidence type="ECO:0000313" key="2">
    <source>
        <dbReference type="EMBL" id="SFN01958.1"/>
    </source>
</evidence>
<sequence>MADLRIQILASGSKGNALLVWTDNTCIMVDAGLSGKAITEKMKFSPVDPGDVDAILVSHEHIDHVRGIGVLSRRYNMPVYLSEGTLTSLPKSVGEIKNYRIFRRGRKFTVGDISVQPFSLSHDAEEPVGFVLSGDGKKIALCTDLGMVTELVKVHLRYCNLIVVEANHEVDLLMNGPYPWELKQRIRSRLGHLSNEESIALCREVYHCDLHAVCFAHLSEINNSPERVRSHINGLREDGRWKEVRLFIADQYEPTGVITI</sequence>
<name>A0A1I4VL31_9BACT</name>
<reference evidence="2 3" key="1">
    <citation type="submission" date="2016-10" db="EMBL/GenBank/DDBJ databases">
        <authorList>
            <person name="de Groot N.N."/>
        </authorList>
    </citation>
    <scope>NUCLEOTIDE SEQUENCE [LARGE SCALE GENOMIC DNA]</scope>
    <source>
        <strain evidence="2 3">DSM 9990</strain>
    </source>
</reference>
<evidence type="ECO:0000259" key="1">
    <source>
        <dbReference type="SMART" id="SM00849"/>
    </source>
</evidence>
<dbReference type="OrthoDB" id="9803916at2"/>
<accession>A0A1I4VL31</accession>
<dbReference type="EMBL" id="FOUU01000010">
    <property type="protein sequence ID" value="SFN01958.1"/>
    <property type="molecule type" value="Genomic_DNA"/>
</dbReference>
<protein>
    <submittedName>
        <fullName evidence="2">Phosphoribosyl 1,2-cyclic phosphodiesterase</fullName>
    </submittedName>
</protein>
<dbReference type="Pfam" id="PF12706">
    <property type="entry name" value="Lactamase_B_2"/>
    <property type="match status" value="1"/>
</dbReference>
<keyword evidence="3" id="KW-1185">Reference proteome</keyword>
<dbReference type="PANTHER" id="PTHR47619">
    <property type="entry name" value="METALLO-HYDROLASE YYCJ-RELATED"/>
    <property type="match status" value="1"/>
</dbReference>
<dbReference type="Gene3D" id="3.60.15.10">
    <property type="entry name" value="Ribonuclease Z/Hydroxyacylglutathione hydrolase-like"/>
    <property type="match status" value="1"/>
</dbReference>